<feature type="domain" description="GST C-terminal" evidence="1">
    <location>
        <begin position="154"/>
        <end position="292"/>
    </location>
</feature>
<dbReference type="Pfam" id="PF13409">
    <property type="entry name" value="GST_N_2"/>
    <property type="match status" value="1"/>
</dbReference>
<comment type="caution">
    <text evidence="2">The sequence shown here is derived from an EMBL/GenBank/DDBJ whole genome shotgun (WGS) entry which is preliminary data.</text>
</comment>
<dbReference type="OrthoDB" id="2309723at2759"/>
<dbReference type="STRING" id="418784.A0A2P7YXN4"/>
<dbReference type="SUPFAM" id="SSF47616">
    <property type="entry name" value="GST C-terminal domain-like"/>
    <property type="match status" value="1"/>
</dbReference>
<dbReference type="SUPFAM" id="SSF52833">
    <property type="entry name" value="Thioredoxin-like"/>
    <property type="match status" value="1"/>
</dbReference>
<organism evidence="2 3">
    <name type="scientific">Candidozyma pseudohaemuli</name>
    <dbReference type="NCBI Taxonomy" id="418784"/>
    <lineage>
        <taxon>Eukaryota</taxon>
        <taxon>Fungi</taxon>
        <taxon>Dikarya</taxon>
        <taxon>Ascomycota</taxon>
        <taxon>Saccharomycotina</taxon>
        <taxon>Pichiomycetes</taxon>
        <taxon>Metschnikowiaceae</taxon>
        <taxon>Candidozyma</taxon>
    </lineage>
</organism>
<dbReference type="InterPro" id="IPR016639">
    <property type="entry name" value="GST_Omega/GSH"/>
</dbReference>
<dbReference type="RefSeq" id="XP_024715429.1">
    <property type="nucleotide sequence ID" value="XM_024855830.1"/>
</dbReference>
<protein>
    <recommendedName>
        <fullName evidence="1">GST C-terminal domain-containing protein</fullName>
    </recommendedName>
</protein>
<dbReference type="PANTHER" id="PTHR32419:SF6">
    <property type="entry name" value="GLUTATHIONE S-TRANSFERASE OMEGA-LIKE 1-RELATED"/>
    <property type="match status" value="1"/>
</dbReference>
<dbReference type="InterPro" id="IPR036282">
    <property type="entry name" value="Glutathione-S-Trfase_C_sf"/>
</dbReference>
<dbReference type="Gene3D" id="1.20.1050.10">
    <property type="match status" value="1"/>
</dbReference>
<dbReference type="Pfam" id="PF13410">
    <property type="entry name" value="GST_C_2"/>
    <property type="match status" value="1"/>
</dbReference>
<reference evidence="2 3" key="1">
    <citation type="submission" date="2018-03" db="EMBL/GenBank/DDBJ databases">
        <title>Candida pseudohaemulonii genome assembly and annotation.</title>
        <authorList>
            <person name="Munoz J.F."/>
            <person name="Gade L.G."/>
            <person name="Chow N.A."/>
            <person name="Litvintseva A.P."/>
            <person name="Loparev V.N."/>
            <person name="Cuomo C.A."/>
        </authorList>
    </citation>
    <scope>NUCLEOTIDE SEQUENCE [LARGE SCALE GENOMIC DNA]</scope>
    <source>
        <strain evidence="2 3">B12108</strain>
    </source>
</reference>
<dbReference type="PANTHER" id="PTHR32419">
    <property type="entry name" value="GLUTATHIONYL-HYDROQUINONE REDUCTASE"/>
    <property type="match status" value="1"/>
</dbReference>
<name>A0A2P7YXN4_9ASCO</name>
<dbReference type="InterPro" id="IPR036249">
    <property type="entry name" value="Thioredoxin-like_sf"/>
</dbReference>
<dbReference type="GO" id="GO:0005737">
    <property type="term" value="C:cytoplasm"/>
    <property type="evidence" value="ECO:0007669"/>
    <property type="project" value="TreeGrafter"/>
</dbReference>
<evidence type="ECO:0000313" key="3">
    <source>
        <dbReference type="Proteomes" id="UP000241107"/>
    </source>
</evidence>
<dbReference type="InterPro" id="IPR010987">
    <property type="entry name" value="Glutathione-S-Trfase_C-like"/>
</dbReference>
<gene>
    <name evidence="2" type="ORF">C7M61_000380</name>
</gene>
<dbReference type="EMBL" id="PYFQ01000001">
    <property type="protein sequence ID" value="PSK40730.1"/>
    <property type="molecule type" value="Genomic_DNA"/>
</dbReference>
<dbReference type="AlphaFoldDB" id="A0A2P7YXN4"/>
<evidence type="ECO:0000259" key="1">
    <source>
        <dbReference type="PROSITE" id="PS50405"/>
    </source>
</evidence>
<dbReference type="VEuPathDB" id="FungiDB:C7M61_000380"/>
<accession>A0A2P7YXN4</accession>
<proteinExistence type="predicted"/>
<evidence type="ECO:0000313" key="2">
    <source>
        <dbReference type="EMBL" id="PSK40730.1"/>
    </source>
</evidence>
<dbReference type="Proteomes" id="UP000241107">
    <property type="component" value="Unassembled WGS sequence"/>
</dbReference>
<dbReference type="GO" id="GO:0004364">
    <property type="term" value="F:glutathione transferase activity"/>
    <property type="evidence" value="ECO:0007669"/>
    <property type="project" value="InterPro"/>
</dbReference>
<dbReference type="PROSITE" id="PS50405">
    <property type="entry name" value="GST_CTER"/>
    <property type="match status" value="1"/>
</dbReference>
<dbReference type="InterPro" id="IPR004045">
    <property type="entry name" value="Glutathione_S-Trfase_N"/>
</dbReference>
<dbReference type="GeneID" id="36563773"/>
<keyword evidence="3" id="KW-1185">Reference proteome</keyword>
<sequence>MSVKSFNNVISKGGPRFPVEKNRYNLYVSFTCPFAQRAAIVRQLKGLEEYLPLVHTHYSLDSKGWRFPTKEELSSVPEGDITLGTVEPNYGLERISELYFKANPNYEGRWTVPALWDKKEETLVNNESGEMVRFFNTEFNDFLPEDYKHVDVYPKELQLQVELFNEQFGDAVGKAFFKTSFAQNKEDFEAGYKALLEELKKVDKYLEERQEKGLFFAIASQLTEADIKLFTSVVRLGRSYYNDYGAQRFSLAKDYPNLHKWFLNLYKIPAFKDTTDFVQLTKSAESRSGKTVSEKFESVLDLA</sequence>
<dbReference type="Gene3D" id="3.40.30.10">
    <property type="entry name" value="Glutaredoxin"/>
    <property type="match status" value="1"/>
</dbReference>